<dbReference type="InterPro" id="IPR001279">
    <property type="entry name" value="Metallo-B-lactamas"/>
</dbReference>
<dbReference type="SMART" id="SM00849">
    <property type="entry name" value="Lactamase_B"/>
    <property type="match status" value="1"/>
</dbReference>
<accession>A0ABY7RTX9</accession>
<feature type="signal peptide" evidence="1">
    <location>
        <begin position="1"/>
        <end position="26"/>
    </location>
</feature>
<dbReference type="PANTHER" id="PTHR42951">
    <property type="entry name" value="METALLO-BETA-LACTAMASE DOMAIN-CONTAINING"/>
    <property type="match status" value="1"/>
</dbReference>
<feature type="domain" description="Metallo-beta-lactamase" evidence="2">
    <location>
        <begin position="61"/>
        <end position="246"/>
    </location>
</feature>
<dbReference type="EMBL" id="CP116221">
    <property type="protein sequence ID" value="WCO00298.1"/>
    <property type="molecule type" value="Genomic_DNA"/>
</dbReference>
<evidence type="ECO:0000256" key="1">
    <source>
        <dbReference type="SAM" id="SignalP"/>
    </source>
</evidence>
<protein>
    <submittedName>
        <fullName evidence="3">MBL fold metallo-hydrolase</fullName>
    </submittedName>
</protein>
<name>A0ABY7RTX9_9FLAO</name>
<evidence type="ECO:0000313" key="3">
    <source>
        <dbReference type="EMBL" id="WCO00298.1"/>
    </source>
</evidence>
<dbReference type="InterPro" id="IPR050855">
    <property type="entry name" value="NDM-1-like"/>
</dbReference>
<dbReference type="SUPFAM" id="SSF56281">
    <property type="entry name" value="Metallo-hydrolase/oxidoreductase"/>
    <property type="match status" value="1"/>
</dbReference>
<dbReference type="Gene3D" id="3.60.15.10">
    <property type="entry name" value="Ribonuclease Z/Hydroxyacylglutathione hydrolase-like"/>
    <property type="match status" value="1"/>
</dbReference>
<proteinExistence type="predicted"/>
<gene>
    <name evidence="3" type="ORF">MUN68_009460</name>
</gene>
<feature type="chain" id="PRO_5045190149" evidence="1">
    <location>
        <begin position="27"/>
        <end position="317"/>
    </location>
</feature>
<dbReference type="Proteomes" id="UP001202717">
    <property type="component" value="Chromosome"/>
</dbReference>
<dbReference type="Pfam" id="PF00753">
    <property type="entry name" value="Lactamase_B"/>
    <property type="match status" value="1"/>
</dbReference>
<dbReference type="CDD" id="cd16282">
    <property type="entry name" value="metallo-hydrolase-like_MBL-fold"/>
    <property type="match status" value="1"/>
</dbReference>
<dbReference type="RefSeq" id="WP_249997056.1">
    <property type="nucleotide sequence ID" value="NZ_CP116221.1"/>
</dbReference>
<keyword evidence="4" id="KW-1185">Reference proteome</keyword>
<evidence type="ECO:0000313" key="4">
    <source>
        <dbReference type="Proteomes" id="UP001202717"/>
    </source>
</evidence>
<sequence>MSKKNTIKIINLIFSLIFLIVHSSFASTDNSDFVVTTITQNVYSIVSPSKGLPTPKNKGWNSNIHFVVTKKGVLLFDTGSSESIGLKIKKAIKSITDQPVRWIINSHSHADHWLGNAAFTNTAFEIITSSKALATMKEHGQPSLDFYFKVTKGTIGSTQLVYPTVILMQGIKRNFGGIDVEIILSNDGHSPGDILIWLPKQKIIIGGDVLSSDWMPMITGHGNIPNLIKTLNTVAKLNPTIVLTGHGKATNVESVTRDAGLLSSIWKKVKSDYEKGGKSNETLKDIRTKLNPKYKTLYKDFELEIERYVNLMYELQH</sequence>
<keyword evidence="1" id="KW-0732">Signal</keyword>
<evidence type="ECO:0000259" key="2">
    <source>
        <dbReference type="SMART" id="SM00849"/>
    </source>
</evidence>
<organism evidence="3 4">
    <name type="scientific">Psychroserpens ponticola</name>
    <dbReference type="NCBI Taxonomy" id="2932268"/>
    <lineage>
        <taxon>Bacteria</taxon>
        <taxon>Pseudomonadati</taxon>
        <taxon>Bacteroidota</taxon>
        <taxon>Flavobacteriia</taxon>
        <taxon>Flavobacteriales</taxon>
        <taxon>Flavobacteriaceae</taxon>
        <taxon>Psychroserpens</taxon>
    </lineage>
</organism>
<dbReference type="InterPro" id="IPR036866">
    <property type="entry name" value="RibonucZ/Hydroxyglut_hydro"/>
</dbReference>
<reference evidence="3 4" key="1">
    <citation type="submission" date="2023-01" db="EMBL/GenBank/DDBJ databases">
        <title>Psychroserpens ponticola sp. nov., isolated from seawater.</title>
        <authorList>
            <person name="Kristyanto S."/>
            <person name="Jung J."/>
            <person name="Kim J.M."/>
            <person name="Jeon C.O."/>
        </authorList>
    </citation>
    <scope>NUCLEOTIDE SEQUENCE [LARGE SCALE GENOMIC DNA]</scope>
    <source>
        <strain evidence="3 4">MSW6</strain>
    </source>
</reference>